<evidence type="ECO:0000313" key="12">
    <source>
        <dbReference type="EMBL" id="SOH04163.1"/>
    </source>
</evidence>
<evidence type="ECO:0000313" key="19">
    <source>
        <dbReference type="EMBL" id="SOH06159.1"/>
    </source>
</evidence>
<reference evidence="22" key="1">
    <citation type="submission" date="2017-10" db="EMBL/GenBank/DDBJ databases">
        <authorList>
            <person name="Frank J."/>
        </authorList>
    </citation>
    <scope>NUCLEOTIDE SEQUENCE [LARGE SCALE GENOMIC DNA]</scope>
</reference>
<evidence type="ECO:0000313" key="5">
    <source>
        <dbReference type="EMBL" id="SOH02709.1"/>
    </source>
</evidence>
<dbReference type="KEGG" id="kst:KSMBR1_0111"/>
<dbReference type="KEGG" id="kst:KSMBR1_0432"/>
<gene>
    <name evidence="3" type="ORF">KSMBR1_0111</name>
    <name evidence="4" type="ORF">KSMBR1_0147</name>
    <name evidence="5" type="ORF">KSMBR1_0192</name>
    <name evidence="6" type="ORF">KSMBR1_0312</name>
    <name evidence="7" type="ORF">KSMBR1_0432</name>
    <name evidence="8" type="ORF">KSMBR1_0471</name>
    <name evidence="9" type="ORF">KSMBR1_0937</name>
    <name evidence="10" type="ORF">KSMBR1_1568</name>
    <name evidence="11" type="ORF">KSMBR1_1647</name>
    <name evidence="12" type="ORF">KSMBR1_1664</name>
    <name evidence="13" type="ORF">KSMBR1_1958</name>
    <name evidence="14" type="ORF">KSMBR1_2504</name>
    <name evidence="15" type="ORF">KSMBR1_2542</name>
    <name evidence="16" type="ORF">KSMBR1_2609</name>
    <name evidence="17" type="ORF">KSMBR1_3075</name>
    <name evidence="18" type="ORF">KSMBR1_3201</name>
    <name evidence="19" type="ORF">KSMBR1_3686</name>
    <name evidence="20" type="ORF">KSMBR1_3969</name>
    <name evidence="21" type="ORF">KSMBR1_4043</name>
</gene>
<dbReference type="KEGG" id="kst:KSMBR1_2542"/>
<evidence type="ECO:0000313" key="8">
    <source>
        <dbReference type="EMBL" id="SOH02985.1"/>
    </source>
</evidence>
<evidence type="ECO:0000313" key="9">
    <source>
        <dbReference type="EMBL" id="SOH03448.1"/>
    </source>
</evidence>
<dbReference type="EMBL" id="LT934425">
    <property type="protein sequence ID" value="SOH02632.1"/>
    <property type="molecule type" value="Genomic_DNA"/>
</dbReference>
<dbReference type="KEGG" id="kst:KSMBR1_0192"/>
<dbReference type="EMBL" id="LT934425">
    <property type="protein sequence ID" value="SOH03448.1"/>
    <property type="molecule type" value="Genomic_DNA"/>
</dbReference>
<dbReference type="GO" id="GO:0004803">
    <property type="term" value="F:transposase activity"/>
    <property type="evidence" value="ECO:0007669"/>
    <property type="project" value="InterPro"/>
</dbReference>
<dbReference type="KEGG" id="kst:KSMBR1_0312"/>
<dbReference type="PANTHER" id="PTHR34614">
    <property type="match status" value="1"/>
</dbReference>
<dbReference type="KEGG" id="kst:KSMBR1_1664"/>
<feature type="transmembrane region" description="Helical" evidence="1">
    <location>
        <begin position="483"/>
        <end position="502"/>
    </location>
</feature>
<dbReference type="KEGG" id="kst:KSMBR1_3686"/>
<dbReference type="OrthoDB" id="235425at2"/>
<dbReference type="KEGG" id="kst:KSMBR1_4043"/>
<evidence type="ECO:0000313" key="15">
    <source>
        <dbReference type="EMBL" id="SOH05029.1"/>
    </source>
</evidence>
<evidence type="ECO:0000313" key="4">
    <source>
        <dbReference type="EMBL" id="SOH02667.1"/>
    </source>
</evidence>
<dbReference type="KEGG" id="kst:KSMBR1_0471"/>
<dbReference type="EMBL" id="LT934425">
    <property type="protein sequence ID" value="SOH04146.1"/>
    <property type="molecule type" value="Genomic_DNA"/>
</dbReference>
<dbReference type="EMBL" id="LT934425">
    <property type="protein sequence ID" value="SOH04456.1"/>
    <property type="molecule type" value="Genomic_DNA"/>
</dbReference>
<organism evidence="9 22">
    <name type="scientific">Kuenenia stuttgartiensis</name>
    <dbReference type="NCBI Taxonomy" id="174633"/>
    <lineage>
        <taxon>Bacteria</taxon>
        <taxon>Pseudomonadati</taxon>
        <taxon>Planctomycetota</taxon>
        <taxon>Candidatus Brocadiia</taxon>
        <taxon>Candidatus Brocadiales</taxon>
        <taxon>Candidatus Brocadiaceae</taxon>
        <taxon>Candidatus Kuenenia</taxon>
    </lineage>
</organism>
<dbReference type="KEGG" id="kst:KSMBR1_2504"/>
<evidence type="ECO:0000313" key="13">
    <source>
        <dbReference type="EMBL" id="SOH04456.1"/>
    </source>
</evidence>
<evidence type="ECO:0000313" key="21">
    <source>
        <dbReference type="EMBL" id="SOH06515.1"/>
    </source>
</evidence>
<reference evidence="9" key="2">
    <citation type="submission" date="2017-10" db="EMBL/GenBank/DDBJ databases">
        <authorList>
            <person name="Banno H."/>
            <person name="Chua N.-H."/>
        </authorList>
    </citation>
    <scope>NUCLEOTIDE SEQUENCE [LARGE SCALE GENOMIC DNA]</scope>
    <source>
        <strain evidence="9">Kuenenia_mbr1_ru-nijmegen</strain>
    </source>
</reference>
<dbReference type="EMBL" id="LT934425">
    <property type="protein sequence ID" value="SOH05553.1"/>
    <property type="molecule type" value="Genomic_DNA"/>
</dbReference>
<name>A0A2C9CCY8_KUEST</name>
<protein>
    <recommendedName>
        <fullName evidence="2">Transposase IS4-like domain-containing protein</fullName>
    </recommendedName>
</protein>
<dbReference type="KEGG" id="kst:KSMBR1_3201"/>
<dbReference type="EMBL" id="LT934425">
    <property type="protein sequence ID" value="SOH05096.1"/>
    <property type="molecule type" value="Genomic_DNA"/>
</dbReference>
<keyword evidence="1" id="KW-1133">Transmembrane helix</keyword>
<evidence type="ECO:0000313" key="18">
    <source>
        <dbReference type="EMBL" id="SOH05678.1"/>
    </source>
</evidence>
<sequence>MATIQSKNSRGYKYWYIVESRRVNGKPRPIVLAYLGKADDLLKQLQGLTEKLRLKSYSHGAVAALLSVANALDVPSVINKYIKSPRQYCAKKPVRNNLTAGSTLLLGAVGRVCVPTSKRGWWDWAKTTTAEYLLRHSLSKIDSQHFWDLMDALPEESIAEIERELIEKTFKTYNLQSDTLFFDTTNFFTYIDTTNLRCTIARRGKNKQKRYDLRQVGLAMVVTRNDMIPLFHHTYQGNMADAKVFSAVLETIKDRMTGLGFDSKKHTIVFDRGNNSMDNMAIVERLALHYVGALTPYHHKQLVGDAMCNFREYDVDGSKIQVYHDKRVIWGQERTVVVFISEKLKVGQLRGMSQSLEKAEHQLKLLQQHLCNPKGKMRDKEGLEDTIRSVVKCQFAKDVIDWSLKEVSEGKFQLNFSIDQKKLEEIEGELGFRILMTDHHDWDTADIIKAYYGQSKIEHAFRNLKNPYHLALKPQFHWTDQKIRVHFFICVLGYLMAAIVWYQAKAHAQFSGTLDTLLDTLNNIRLSAMLEETKARGRVKATYKLEEMSDKESLLMNALGIMDFHKHRLKLQGLSVYN</sequence>
<evidence type="ECO:0000259" key="2">
    <source>
        <dbReference type="Pfam" id="PF01609"/>
    </source>
</evidence>
<dbReference type="Pfam" id="PF01609">
    <property type="entry name" value="DDE_Tnp_1"/>
    <property type="match status" value="1"/>
</dbReference>
<evidence type="ECO:0000313" key="14">
    <source>
        <dbReference type="EMBL" id="SOH04991.1"/>
    </source>
</evidence>
<dbReference type="PANTHER" id="PTHR34614:SF2">
    <property type="entry name" value="TRANSPOSASE IS4-LIKE DOMAIN-CONTAINING PROTEIN"/>
    <property type="match status" value="1"/>
</dbReference>
<dbReference type="GO" id="GO:0003677">
    <property type="term" value="F:DNA binding"/>
    <property type="evidence" value="ECO:0007669"/>
    <property type="project" value="InterPro"/>
</dbReference>
<dbReference type="KEGG" id="kst:KSMBR1_1568"/>
<proteinExistence type="predicted"/>
<evidence type="ECO:0000313" key="6">
    <source>
        <dbReference type="EMBL" id="SOH02828.1"/>
    </source>
</evidence>
<keyword evidence="22" id="KW-1185">Reference proteome</keyword>
<keyword evidence="1" id="KW-0472">Membrane</keyword>
<evidence type="ECO:0000313" key="7">
    <source>
        <dbReference type="EMBL" id="SOH02946.1"/>
    </source>
</evidence>
<dbReference type="EMBL" id="LT934425">
    <property type="protein sequence ID" value="SOH05029.1"/>
    <property type="molecule type" value="Genomic_DNA"/>
</dbReference>
<feature type="domain" description="Transposase IS4-like" evidence="2">
    <location>
        <begin position="191"/>
        <end position="470"/>
    </location>
</feature>
<dbReference type="EMBL" id="LT934425">
    <property type="protein sequence ID" value="SOH04991.1"/>
    <property type="molecule type" value="Genomic_DNA"/>
</dbReference>
<dbReference type="EMBL" id="LT934425">
    <property type="protein sequence ID" value="SOH02946.1"/>
    <property type="molecule type" value="Genomic_DNA"/>
</dbReference>
<dbReference type="EMBL" id="LT934425">
    <property type="protein sequence ID" value="SOH02667.1"/>
    <property type="molecule type" value="Genomic_DNA"/>
</dbReference>
<dbReference type="EMBL" id="LT934425">
    <property type="protein sequence ID" value="SOH05678.1"/>
    <property type="molecule type" value="Genomic_DNA"/>
</dbReference>
<dbReference type="KEGG" id="kst:KSMBR1_2609"/>
<dbReference type="KEGG" id="kst:KSMBR1_3075"/>
<dbReference type="Proteomes" id="UP000221734">
    <property type="component" value="Chromosome Kuenenia_stuttgartiensis_MBR1"/>
</dbReference>
<accession>A0A2C9CCY8</accession>
<dbReference type="EMBL" id="LT934425">
    <property type="protein sequence ID" value="SOH02709.1"/>
    <property type="molecule type" value="Genomic_DNA"/>
</dbReference>
<dbReference type="KEGG" id="kst:KSMBR1_0147"/>
<evidence type="ECO:0000313" key="20">
    <source>
        <dbReference type="EMBL" id="SOH06441.1"/>
    </source>
</evidence>
<evidence type="ECO:0000313" key="17">
    <source>
        <dbReference type="EMBL" id="SOH05553.1"/>
    </source>
</evidence>
<dbReference type="EMBL" id="LT934425">
    <property type="protein sequence ID" value="SOH06515.1"/>
    <property type="molecule type" value="Genomic_DNA"/>
</dbReference>
<dbReference type="EMBL" id="LT934425">
    <property type="protein sequence ID" value="SOH06441.1"/>
    <property type="molecule type" value="Genomic_DNA"/>
</dbReference>
<dbReference type="InterPro" id="IPR047654">
    <property type="entry name" value="IS1634_transpos"/>
</dbReference>
<dbReference type="KEGG" id="kst:KSMBR1_3969"/>
<dbReference type="EMBL" id="LT934425">
    <property type="protein sequence ID" value="SOH02985.1"/>
    <property type="molecule type" value="Genomic_DNA"/>
</dbReference>
<dbReference type="EMBL" id="LT934425">
    <property type="protein sequence ID" value="SOH04067.1"/>
    <property type="molecule type" value="Genomic_DNA"/>
</dbReference>
<evidence type="ECO:0000313" key="11">
    <source>
        <dbReference type="EMBL" id="SOH04146.1"/>
    </source>
</evidence>
<dbReference type="AlphaFoldDB" id="A0A2C9CCY8"/>
<evidence type="ECO:0000256" key="1">
    <source>
        <dbReference type="SAM" id="Phobius"/>
    </source>
</evidence>
<keyword evidence="1" id="KW-0812">Transmembrane</keyword>
<dbReference type="KEGG" id="kst:KSMBR1_1647"/>
<dbReference type="EMBL" id="LT934425">
    <property type="protein sequence ID" value="SOH06159.1"/>
    <property type="molecule type" value="Genomic_DNA"/>
</dbReference>
<dbReference type="EMBL" id="LT934425">
    <property type="protein sequence ID" value="SOH02828.1"/>
    <property type="molecule type" value="Genomic_DNA"/>
</dbReference>
<evidence type="ECO:0000313" key="22">
    <source>
        <dbReference type="Proteomes" id="UP000221734"/>
    </source>
</evidence>
<dbReference type="RefSeq" id="WP_099323573.1">
    <property type="nucleotide sequence ID" value="NZ_LT934425.1"/>
</dbReference>
<dbReference type="KEGG" id="kst:KSMBR1_1958"/>
<evidence type="ECO:0000313" key="3">
    <source>
        <dbReference type="EMBL" id="SOH02632.1"/>
    </source>
</evidence>
<dbReference type="GO" id="GO:0006313">
    <property type="term" value="P:DNA transposition"/>
    <property type="evidence" value="ECO:0007669"/>
    <property type="project" value="InterPro"/>
</dbReference>
<evidence type="ECO:0000313" key="10">
    <source>
        <dbReference type="EMBL" id="SOH04067.1"/>
    </source>
</evidence>
<dbReference type="NCBIfam" id="NF033559">
    <property type="entry name" value="transpos_IS1634"/>
    <property type="match status" value="1"/>
</dbReference>
<dbReference type="EMBL" id="LT934425">
    <property type="protein sequence ID" value="SOH04163.1"/>
    <property type="molecule type" value="Genomic_DNA"/>
</dbReference>
<dbReference type="KEGG" id="kst:KSMBR1_0937"/>
<dbReference type="InterPro" id="IPR002559">
    <property type="entry name" value="Transposase_11"/>
</dbReference>
<evidence type="ECO:0000313" key="16">
    <source>
        <dbReference type="EMBL" id="SOH05096.1"/>
    </source>
</evidence>